<dbReference type="EMBL" id="MCFD01000002">
    <property type="protein sequence ID" value="ORX73219.1"/>
    <property type="molecule type" value="Genomic_DNA"/>
</dbReference>
<evidence type="ECO:0000256" key="5">
    <source>
        <dbReference type="SAM" id="Phobius"/>
    </source>
</evidence>
<dbReference type="Proteomes" id="UP000193922">
    <property type="component" value="Unassembled WGS sequence"/>
</dbReference>
<protein>
    <recommendedName>
        <fullName evidence="6">STAS domain-containing protein</fullName>
    </recommendedName>
</protein>
<dbReference type="Pfam" id="PF00916">
    <property type="entry name" value="Sulfate_transp"/>
    <property type="match status" value="1"/>
</dbReference>
<dbReference type="RefSeq" id="XP_040746559.1">
    <property type="nucleotide sequence ID" value="XM_040886624.1"/>
</dbReference>
<feature type="transmembrane region" description="Helical" evidence="5">
    <location>
        <begin position="105"/>
        <end position="129"/>
    </location>
</feature>
<feature type="transmembrane region" description="Helical" evidence="5">
    <location>
        <begin position="467"/>
        <end position="487"/>
    </location>
</feature>
<feature type="transmembrane region" description="Helical" evidence="5">
    <location>
        <begin position="493"/>
        <end position="512"/>
    </location>
</feature>
<dbReference type="STRING" id="61395.A0A1Y1WI63"/>
<dbReference type="SUPFAM" id="SSF52091">
    <property type="entry name" value="SpoIIaa-like"/>
    <property type="match status" value="1"/>
</dbReference>
<dbReference type="PANTHER" id="PTHR43310">
    <property type="entry name" value="SULFATE TRANSPORTER YBAR-RELATED"/>
    <property type="match status" value="1"/>
</dbReference>
<feature type="transmembrane region" description="Helical" evidence="5">
    <location>
        <begin position="183"/>
        <end position="205"/>
    </location>
</feature>
<organism evidence="7 8">
    <name type="scientific">Linderina pennispora</name>
    <dbReference type="NCBI Taxonomy" id="61395"/>
    <lineage>
        <taxon>Eukaryota</taxon>
        <taxon>Fungi</taxon>
        <taxon>Fungi incertae sedis</taxon>
        <taxon>Zoopagomycota</taxon>
        <taxon>Kickxellomycotina</taxon>
        <taxon>Kickxellomycetes</taxon>
        <taxon>Kickxellales</taxon>
        <taxon>Kickxellaceae</taxon>
        <taxon>Linderina</taxon>
    </lineage>
</organism>
<name>A0A1Y1WI63_9FUNG</name>
<feature type="transmembrane region" description="Helical" evidence="5">
    <location>
        <begin position="420"/>
        <end position="437"/>
    </location>
</feature>
<dbReference type="GeneID" id="63803272"/>
<gene>
    <name evidence="7" type="ORF">DL89DRAFT_265341</name>
</gene>
<dbReference type="InterPro" id="IPR036513">
    <property type="entry name" value="STAS_dom_sf"/>
</dbReference>
<dbReference type="PANTHER" id="PTHR43310:SF1">
    <property type="entry name" value="SULFATE TRANSPORTER YBAR-RELATED"/>
    <property type="match status" value="1"/>
</dbReference>
<dbReference type="Gene3D" id="3.30.750.24">
    <property type="entry name" value="STAS domain"/>
    <property type="match status" value="1"/>
</dbReference>
<reference evidence="7 8" key="1">
    <citation type="submission" date="2016-07" db="EMBL/GenBank/DDBJ databases">
        <title>Pervasive Adenine N6-methylation of Active Genes in Fungi.</title>
        <authorList>
            <consortium name="DOE Joint Genome Institute"/>
            <person name="Mondo S.J."/>
            <person name="Dannebaum R.O."/>
            <person name="Kuo R.C."/>
            <person name="Labutti K."/>
            <person name="Haridas S."/>
            <person name="Kuo A."/>
            <person name="Salamov A."/>
            <person name="Ahrendt S.R."/>
            <person name="Lipzen A."/>
            <person name="Sullivan W."/>
            <person name="Andreopoulos W.B."/>
            <person name="Clum A."/>
            <person name="Lindquist E."/>
            <person name="Daum C."/>
            <person name="Ramamoorthy G.K."/>
            <person name="Gryganskyi A."/>
            <person name="Culley D."/>
            <person name="Magnuson J.K."/>
            <person name="James T.Y."/>
            <person name="O'Malley M.A."/>
            <person name="Stajich J.E."/>
            <person name="Spatafora J.W."/>
            <person name="Visel A."/>
            <person name="Grigoriev I.V."/>
        </authorList>
    </citation>
    <scope>NUCLEOTIDE SEQUENCE [LARGE SCALE GENOMIC DNA]</scope>
    <source>
        <strain evidence="7 8">ATCC 12442</strain>
    </source>
</reference>
<evidence type="ECO:0000256" key="2">
    <source>
        <dbReference type="ARBA" id="ARBA00022692"/>
    </source>
</evidence>
<comment type="caution">
    <text evidence="7">The sequence shown here is derived from an EMBL/GenBank/DDBJ whole genome shotgun (WGS) entry which is preliminary data.</text>
</comment>
<evidence type="ECO:0000256" key="3">
    <source>
        <dbReference type="ARBA" id="ARBA00022989"/>
    </source>
</evidence>
<proteinExistence type="predicted"/>
<feature type="transmembrane region" description="Helical" evidence="5">
    <location>
        <begin position="157"/>
        <end position="177"/>
    </location>
</feature>
<evidence type="ECO:0000256" key="4">
    <source>
        <dbReference type="ARBA" id="ARBA00023136"/>
    </source>
</evidence>
<feature type="transmembrane region" description="Helical" evidence="5">
    <location>
        <begin position="282"/>
        <end position="304"/>
    </location>
</feature>
<keyword evidence="2 5" id="KW-0812">Transmembrane</keyword>
<dbReference type="InterPro" id="IPR052706">
    <property type="entry name" value="Membrane-Transporter-like"/>
</dbReference>
<dbReference type="OrthoDB" id="288203at2759"/>
<dbReference type="AlphaFoldDB" id="A0A1Y1WI63"/>
<dbReference type="Pfam" id="PF01740">
    <property type="entry name" value="STAS"/>
    <property type="match status" value="1"/>
</dbReference>
<evidence type="ECO:0000259" key="6">
    <source>
        <dbReference type="PROSITE" id="PS50801"/>
    </source>
</evidence>
<dbReference type="InterPro" id="IPR002645">
    <property type="entry name" value="STAS_dom"/>
</dbReference>
<accession>A0A1Y1WI63</accession>
<dbReference type="InterPro" id="IPR011547">
    <property type="entry name" value="SLC26A/SulP_dom"/>
</dbReference>
<keyword evidence="4 5" id="KW-0472">Membrane</keyword>
<dbReference type="GO" id="GO:0016020">
    <property type="term" value="C:membrane"/>
    <property type="evidence" value="ECO:0007669"/>
    <property type="project" value="UniProtKB-SubCell"/>
</dbReference>
<comment type="subcellular location">
    <subcellularLocation>
        <location evidence="1">Membrane</location>
        <topology evidence="1">Multi-pass membrane protein</topology>
    </subcellularLocation>
</comment>
<evidence type="ECO:0000313" key="7">
    <source>
        <dbReference type="EMBL" id="ORX73219.1"/>
    </source>
</evidence>
<feature type="transmembrane region" description="Helical" evidence="5">
    <location>
        <begin position="251"/>
        <end position="270"/>
    </location>
</feature>
<evidence type="ECO:0000313" key="8">
    <source>
        <dbReference type="Proteomes" id="UP000193922"/>
    </source>
</evidence>
<evidence type="ECO:0000256" key="1">
    <source>
        <dbReference type="ARBA" id="ARBA00004141"/>
    </source>
</evidence>
<keyword evidence="3 5" id="KW-1133">Transmembrane helix</keyword>
<sequence>MLIHDRVSSWRVIVCERADIYAGVWRHNFKTAWSSTKWAAETAITVGKTAPKQLFFFLADSTVYFAKNPVALKDEVLSGVSIAFMQVPESVAFAFVAGISPVKGLYSTFFIGLIAGIFGSLPGMVSGIAGGMVNIQKELTADDGPLGDKCLSERTEWLFATTLLCGLIQLVLGTLGVTRFLKLVPHSVMVGFMNGLAIVVFRAQLNAFQTDSSSRNPKDNVEIINGRVCPPMDFIPPNDQRWLRLDEGQTWQVLIIVFLSMAVVLLQPRIKRRLCIGKFSVGANVLPASLTAMVIGTVIARFIYDSALNRPIRTIGDMATFSGSVPKAHIPDVPWRSGHFWEIVIPKAILLAIIGLVETAMTWQLCLKIVGVNLPAYYCNYDCLGQGAGNLLSSFFTSVGGSVMVGQTTVNLTNGSRSRVSTTVASFLILLFVAVAGKVIEMIPVSALTGILFVVVIKTFEWRTFVYIFRWSIPVTDMITIILVTVLAVATDLAIAVLIGIAWSAVVLAWKLSNNTGIAMKVEPIKASTGGYAAALAPTDEQAEGADDGDGTKASTPIVPLSATSIEIHIEKMQTSISPTPCLMASVKITGALFFGSATQVMTFFEDHSVVAQLSLCAAVILDMSESTMYDSSGVEALKTVLRDISVDKGLDLFIIGLDRISLNLVTKSHKLAQIVTHGSPGTYEAICVDGEDLVERHRSISMST</sequence>
<dbReference type="CDD" id="cd07042">
    <property type="entry name" value="STAS_SulP_like_sulfate_transporter"/>
    <property type="match status" value="1"/>
</dbReference>
<dbReference type="PROSITE" id="PS50801">
    <property type="entry name" value="STAS"/>
    <property type="match status" value="1"/>
</dbReference>
<feature type="domain" description="STAS" evidence="6">
    <location>
        <begin position="587"/>
        <end position="663"/>
    </location>
</feature>
<keyword evidence="8" id="KW-1185">Reference proteome</keyword>